<dbReference type="InterPro" id="IPR022607">
    <property type="entry name" value="Phage_T4_Gp53_baseplate_wedge"/>
</dbReference>
<evidence type="ECO:0008006" key="3">
    <source>
        <dbReference type="Google" id="ProtNLM"/>
    </source>
</evidence>
<protein>
    <recommendedName>
        <fullName evidence="3">Baseplate wedge protein</fullName>
    </recommendedName>
</protein>
<evidence type="ECO:0000313" key="2">
    <source>
        <dbReference type="Proteomes" id="UP000279386"/>
    </source>
</evidence>
<evidence type="ECO:0000313" key="1">
    <source>
        <dbReference type="EMBL" id="SCA80463.1"/>
    </source>
</evidence>
<proteinExistence type="predicted"/>
<accession>A0A1C3S7J7</accession>
<dbReference type="Proteomes" id="UP000279386">
    <property type="component" value="Segment"/>
</dbReference>
<dbReference type="EMBL" id="LT603033">
    <property type="protein sequence ID" value="SCA80463.1"/>
    <property type="molecule type" value="Genomic_DNA"/>
</dbReference>
<gene>
    <name evidence="1" type="ORF">PSLUR01_00486</name>
</gene>
<organism evidence="1 2">
    <name type="scientific">Escherichia phage vB_Eco_slurp01</name>
    <dbReference type="NCBI Taxonomy" id="1874688"/>
    <lineage>
        <taxon>Viruses</taxon>
        <taxon>Duplodnaviria</taxon>
        <taxon>Heunggongvirae</taxon>
        <taxon>Uroviricota</taxon>
        <taxon>Caudoviricetes</taxon>
        <taxon>Asteriusvirus</taxon>
        <taxon>Asteriusvirus PBECO4</taxon>
    </lineage>
</organism>
<dbReference type="Pfam" id="PF11246">
    <property type="entry name" value="Phage_gp53"/>
    <property type="match status" value="1"/>
</dbReference>
<name>A0A1C3S7J7_9CAUD</name>
<sequence length="104" mass="12367">MSNYSQYSPYAKVKQTWYLGYTLPRDIVPADTDDFYEIPLKYEYQPWRLAYEMYGNERLYYIFALLNPDILGEDPIYNFKSGVTIRIPANQRVQNYLNGTRNIG</sequence>
<reference evidence="1 2" key="1">
    <citation type="submission" date="2016-07" db="EMBL/GenBank/DDBJ databases">
        <authorList>
            <person name="Millard A."/>
        </authorList>
    </citation>
    <scope>NUCLEOTIDE SEQUENCE [LARGE SCALE GENOMIC DNA]</scope>
</reference>